<name>A0A9W4U4I7_9PLEO</name>
<protein>
    <submittedName>
        <fullName evidence="1">Uncharacterized protein</fullName>
    </submittedName>
</protein>
<accession>A0A9W4U4I7</accession>
<dbReference type="Gene3D" id="3.10.450.50">
    <property type="match status" value="1"/>
</dbReference>
<evidence type="ECO:0000313" key="2">
    <source>
        <dbReference type="Proteomes" id="UP001152607"/>
    </source>
</evidence>
<evidence type="ECO:0000313" key="1">
    <source>
        <dbReference type="EMBL" id="CAI6258098.1"/>
    </source>
</evidence>
<dbReference type="EMBL" id="CAOQHR010000001">
    <property type="protein sequence ID" value="CAI6258098.1"/>
    <property type="molecule type" value="Genomic_DNA"/>
</dbReference>
<sequence>MVSSNPSTSPRVEAVQEFISVFKTLDAAPLEKLLSPSYNHTMGPASVDPFKIGPFDKAGFIGHVAGLSYLMTSFPVTITEIVDSESSNSVWAWTASDVKWRSEVTDGDAAEWSYQGQNLFMFWFDAEGKIERVIEVLDSQKSINELLPLLGRAGANLQKAAAA</sequence>
<dbReference type="AlphaFoldDB" id="A0A9W4U4I7"/>
<comment type="caution">
    <text evidence="1">The sequence shown here is derived from an EMBL/GenBank/DDBJ whole genome shotgun (WGS) entry which is preliminary data.</text>
</comment>
<dbReference type="Proteomes" id="UP001152607">
    <property type="component" value="Unassembled WGS sequence"/>
</dbReference>
<organism evidence="1 2">
    <name type="scientific">Periconia digitata</name>
    <dbReference type="NCBI Taxonomy" id="1303443"/>
    <lineage>
        <taxon>Eukaryota</taxon>
        <taxon>Fungi</taxon>
        <taxon>Dikarya</taxon>
        <taxon>Ascomycota</taxon>
        <taxon>Pezizomycotina</taxon>
        <taxon>Dothideomycetes</taxon>
        <taxon>Pleosporomycetidae</taxon>
        <taxon>Pleosporales</taxon>
        <taxon>Massarineae</taxon>
        <taxon>Periconiaceae</taxon>
        <taxon>Periconia</taxon>
    </lineage>
</organism>
<keyword evidence="2" id="KW-1185">Reference proteome</keyword>
<gene>
    <name evidence="1" type="ORF">PDIGIT_LOCUS1236</name>
</gene>
<proteinExistence type="predicted"/>
<reference evidence="1" key="1">
    <citation type="submission" date="2023-01" db="EMBL/GenBank/DDBJ databases">
        <authorList>
            <person name="Van Ghelder C."/>
            <person name="Rancurel C."/>
        </authorList>
    </citation>
    <scope>NUCLEOTIDE SEQUENCE</scope>
    <source>
        <strain evidence="1">CNCM I-4278</strain>
    </source>
</reference>
<dbReference type="OrthoDB" id="3758478at2759"/>